<evidence type="ECO:0000256" key="1">
    <source>
        <dbReference type="SAM" id="MobiDB-lite"/>
    </source>
</evidence>
<protein>
    <submittedName>
        <fullName evidence="2">Uncharacterized protein</fullName>
    </submittedName>
</protein>
<proteinExistence type="predicted"/>
<sequence length="62" mass="6795">MAVHITQGDHEGKGVIVSWVTVDEPGDLGQSYDSNKTLTHYEMNPQKGQTGETKPLVLKQIS</sequence>
<name>A0A9Q0J3Y3_9ROSI</name>
<dbReference type="SUPFAM" id="SSF49363">
    <property type="entry name" value="Purple acid phosphatase, N-terminal domain"/>
    <property type="match status" value="1"/>
</dbReference>
<comment type="caution">
    <text evidence="2">The sequence shown here is derived from an EMBL/GenBank/DDBJ whole genome shotgun (WGS) entry which is preliminary data.</text>
</comment>
<dbReference type="OrthoDB" id="45007at2759"/>
<dbReference type="EMBL" id="JAKUCV010006408">
    <property type="protein sequence ID" value="KAJ4827474.1"/>
    <property type="molecule type" value="Genomic_DNA"/>
</dbReference>
<reference evidence="2" key="1">
    <citation type="submission" date="2022-02" db="EMBL/GenBank/DDBJ databases">
        <authorList>
            <person name="Henning P.M."/>
            <person name="McCubbin A.G."/>
            <person name="Shore J.S."/>
        </authorList>
    </citation>
    <scope>NUCLEOTIDE SEQUENCE</scope>
    <source>
        <strain evidence="2">F60SS</strain>
        <tissue evidence="2">Leaves</tissue>
    </source>
</reference>
<dbReference type="GO" id="GO:0003993">
    <property type="term" value="F:acid phosphatase activity"/>
    <property type="evidence" value="ECO:0007669"/>
    <property type="project" value="InterPro"/>
</dbReference>
<feature type="region of interest" description="Disordered" evidence="1">
    <location>
        <begin position="28"/>
        <end position="62"/>
    </location>
</feature>
<reference evidence="2" key="2">
    <citation type="journal article" date="2023" name="Plants (Basel)">
        <title>Annotation of the Turnera subulata (Passifloraceae) Draft Genome Reveals the S-Locus Evolved after the Divergence of Turneroideae from Passifloroideae in a Stepwise Manner.</title>
        <authorList>
            <person name="Henning P.M."/>
            <person name="Roalson E.H."/>
            <person name="Mir W."/>
            <person name="McCubbin A.G."/>
            <person name="Shore J.S."/>
        </authorList>
    </citation>
    <scope>NUCLEOTIDE SEQUENCE</scope>
    <source>
        <strain evidence="2">F60SS</strain>
    </source>
</reference>
<keyword evidence="3" id="KW-1185">Reference proteome</keyword>
<accession>A0A9Q0J3Y3</accession>
<evidence type="ECO:0000313" key="3">
    <source>
        <dbReference type="Proteomes" id="UP001141552"/>
    </source>
</evidence>
<evidence type="ECO:0000313" key="2">
    <source>
        <dbReference type="EMBL" id="KAJ4827474.1"/>
    </source>
</evidence>
<dbReference type="Proteomes" id="UP001141552">
    <property type="component" value="Unassembled WGS sequence"/>
</dbReference>
<dbReference type="AlphaFoldDB" id="A0A9Q0J3Y3"/>
<organism evidence="2 3">
    <name type="scientific">Turnera subulata</name>
    <dbReference type="NCBI Taxonomy" id="218843"/>
    <lineage>
        <taxon>Eukaryota</taxon>
        <taxon>Viridiplantae</taxon>
        <taxon>Streptophyta</taxon>
        <taxon>Embryophyta</taxon>
        <taxon>Tracheophyta</taxon>
        <taxon>Spermatophyta</taxon>
        <taxon>Magnoliopsida</taxon>
        <taxon>eudicotyledons</taxon>
        <taxon>Gunneridae</taxon>
        <taxon>Pentapetalae</taxon>
        <taxon>rosids</taxon>
        <taxon>fabids</taxon>
        <taxon>Malpighiales</taxon>
        <taxon>Passifloraceae</taxon>
        <taxon>Turnera</taxon>
    </lineage>
</organism>
<dbReference type="InterPro" id="IPR008963">
    <property type="entry name" value="Purple_acid_Pase-like_N"/>
</dbReference>
<gene>
    <name evidence="2" type="ORF">Tsubulata_006820</name>
</gene>
<dbReference type="GO" id="GO:0046872">
    <property type="term" value="F:metal ion binding"/>
    <property type="evidence" value="ECO:0007669"/>
    <property type="project" value="InterPro"/>
</dbReference>